<keyword evidence="13 14" id="KW-0998">Cell outer membrane</keyword>
<proteinExistence type="inferred from homology"/>
<dbReference type="Pfam" id="PF07715">
    <property type="entry name" value="Plug"/>
    <property type="match status" value="1"/>
</dbReference>
<name>A0AAU8BG84_9VIBR</name>
<evidence type="ECO:0000256" key="15">
    <source>
        <dbReference type="RuleBase" id="RU003357"/>
    </source>
</evidence>
<accession>A0AAU8BG84</accession>
<evidence type="ECO:0000256" key="16">
    <source>
        <dbReference type="SAM" id="SignalP"/>
    </source>
</evidence>
<dbReference type="GO" id="GO:0009279">
    <property type="term" value="C:cell outer membrane"/>
    <property type="evidence" value="ECO:0007669"/>
    <property type="project" value="UniProtKB-SubCell"/>
</dbReference>
<keyword evidence="4 14" id="KW-1134">Transmembrane beta strand</keyword>
<keyword evidence="10 15" id="KW-0798">TonB box</keyword>
<dbReference type="InterPro" id="IPR010105">
    <property type="entry name" value="TonB_sidphr_rcpt"/>
</dbReference>
<keyword evidence="6 14" id="KW-0812">Transmembrane</keyword>
<keyword evidence="5" id="KW-0410">Iron transport</keyword>
<evidence type="ECO:0000256" key="4">
    <source>
        <dbReference type="ARBA" id="ARBA00022452"/>
    </source>
</evidence>
<evidence type="ECO:0000256" key="9">
    <source>
        <dbReference type="ARBA" id="ARBA00023065"/>
    </source>
</evidence>
<dbReference type="CDD" id="cd01347">
    <property type="entry name" value="ligand_gated_channel"/>
    <property type="match status" value="1"/>
</dbReference>
<evidence type="ECO:0000256" key="12">
    <source>
        <dbReference type="ARBA" id="ARBA00023170"/>
    </source>
</evidence>
<evidence type="ECO:0000256" key="14">
    <source>
        <dbReference type="PROSITE-ProRule" id="PRU01360"/>
    </source>
</evidence>
<evidence type="ECO:0000256" key="1">
    <source>
        <dbReference type="ARBA" id="ARBA00004571"/>
    </source>
</evidence>
<evidence type="ECO:0000259" key="18">
    <source>
        <dbReference type="Pfam" id="PF07715"/>
    </source>
</evidence>
<evidence type="ECO:0000256" key="7">
    <source>
        <dbReference type="ARBA" id="ARBA00022729"/>
    </source>
</evidence>
<keyword evidence="7 16" id="KW-0732">Signal</keyword>
<comment type="similarity">
    <text evidence="2 14 15">Belongs to the TonB-dependent receptor family.</text>
</comment>
<dbReference type="GO" id="GO:0015344">
    <property type="term" value="F:siderophore uptake transmembrane transporter activity"/>
    <property type="evidence" value="ECO:0007669"/>
    <property type="project" value="TreeGrafter"/>
</dbReference>
<keyword evidence="3 14" id="KW-0813">Transport</keyword>
<gene>
    <name evidence="19" type="ORF">PG915_13760</name>
</gene>
<protein>
    <submittedName>
        <fullName evidence="19">TonB-dependent siderophore receptor</fullName>
    </submittedName>
</protein>
<dbReference type="InterPro" id="IPR000531">
    <property type="entry name" value="Beta-barrel_TonB"/>
</dbReference>
<sequence length="710" mass="78626">MMLKTKLKPIAVAISMLVTLASVASAEETVQSKDTQADEQMTVLGKTYRNTATKTSLSPEETPQTLNVIESEQMEQRGVQSVMQALRYAPGVSTENKGGAVVLTDWVKIRGFDSSNNYYDGLMLPGLPGWNAKPQIDPIAMERLEIFKGPTSVLYGTMPPGGMVNIIAKTPKFEESTKVNLATGFNNLLEASIDKTGALSDNVAYRFIALGRKKDTQVDHVQEERYVIAPSIDWNVSDKTFVNFNLYYQNDPQLGQNVTVPLAAFESGKISPSTFAGDVNYNDISREFMLAGYKIKHDFNNDWSFFQNFRYMTTKFNQKSTNSGAFDEKTGELQRTAYSTDESSKGISVDNQLSGFASTGALDHYLLFGVDYRSIEGDVDYNSFDGVKSINLYNPDNNQLNPNDFNRNYYSNTDVSMKQLGAYFQDQMLIDNWVFIAGGRYDWVESKTIGSANGAAPTDTVTRDSNFSYRVGGMYQFDNGISPFANFATSFEPNAKLDANGNNLKPEKGEQVEAGVKYASYDSTTTASAALFHIKKRNVGVRKDGASPYEAIGEVRSQGLELEGRTLVNDNLDLIANYTYTDMEITKDENPNNVGQKAIYVPDHAANLWANYTMHEGAMRGLRIGGGVRYVGETVKNNAANVNAGMLPSYTLVDLSIGYDLGEVSSTLKGASANLIANNLFNQEYYTCWNESYCWYGQQQTVQVNVKFDL</sequence>
<feature type="domain" description="TonB-dependent receptor plug" evidence="18">
    <location>
        <begin position="60"/>
        <end position="162"/>
    </location>
</feature>
<feature type="chain" id="PRO_5043997803" evidence="16">
    <location>
        <begin position="27"/>
        <end position="710"/>
    </location>
</feature>
<dbReference type="Gene3D" id="2.170.130.10">
    <property type="entry name" value="TonB-dependent receptor, plug domain"/>
    <property type="match status" value="1"/>
</dbReference>
<evidence type="ECO:0000256" key="5">
    <source>
        <dbReference type="ARBA" id="ARBA00022496"/>
    </source>
</evidence>
<evidence type="ECO:0000256" key="8">
    <source>
        <dbReference type="ARBA" id="ARBA00023004"/>
    </source>
</evidence>
<keyword evidence="9" id="KW-0406">Ion transport</keyword>
<dbReference type="InterPro" id="IPR039426">
    <property type="entry name" value="TonB-dep_rcpt-like"/>
</dbReference>
<dbReference type="EMBL" id="CP115920">
    <property type="protein sequence ID" value="XCD15633.1"/>
    <property type="molecule type" value="Genomic_DNA"/>
</dbReference>
<evidence type="ECO:0000259" key="17">
    <source>
        <dbReference type="Pfam" id="PF00593"/>
    </source>
</evidence>
<dbReference type="SUPFAM" id="SSF56935">
    <property type="entry name" value="Porins"/>
    <property type="match status" value="1"/>
</dbReference>
<dbReference type="InterPro" id="IPR037066">
    <property type="entry name" value="Plug_dom_sf"/>
</dbReference>
<dbReference type="AlphaFoldDB" id="A0AAU8BG84"/>
<dbReference type="InterPro" id="IPR036942">
    <property type="entry name" value="Beta-barrel_TonB_sf"/>
</dbReference>
<reference evidence="19" key="1">
    <citation type="submission" date="2023-01" db="EMBL/GenBank/DDBJ databases">
        <title>Vibrio sp. CB1-14 genome sequencing.</title>
        <authorList>
            <person name="Otstavnykh N."/>
            <person name="Isaeva M."/>
            <person name="Meleshko D."/>
        </authorList>
    </citation>
    <scope>NUCLEOTIDE SEQUENCE</scope>
    <source>
        <strain evidence="19">CB1-14</strain>
    </source>
</reference>
<comment type="subcellular location">
    <subcellularLocation>
        <location evidence="1 14">Cell outer membrane</location>
        <topology evidence="1 14">Multi-pass membrane protein</topology>
    </subcellularLocation>
</comment>
<dbReference type="PANTHER" id="PTHR32552">
    <property type="entry name" value="FERRICHROME IRON RECEPTOR-RELATED"/>
    <property type="match status" value="1"/>
</dbReference>
<dbReference type="GO" id="GO:0038023">
    <property type="term" value="F:signaling receptor activity"/>
    <property type="evidence" value="ECO:0007669"/>
    <property type="project" value="InterPro"/>
</dbReference>
<organism evidence="19">
    <name type="scientific">Vibrio chaetopteri</name>
    <dbReference type="NCBI Taxonomy" id="3016528"/>
    <lineage>
        <taxon>Bacteria</taxon>
        <taxon>Pseudomonadati</taxon>
        <taxon>Pseudomonadota</taxon>
        <taxon>Gammaproteobacteria</taxon>
        <taxon>Vibrionales</taxon>
        <taxon>Vibrionaceae</taxon>
        <taxon>Vibrio</taxon>
    </lineage>
</organism>
<evidence type="ECO:0000256" key="13">
    <source>
        <dbReference type="ARBA" id="ARBA00023237"/>
    </source>
</evidence>
<evidence type="ECO:0000256" key="10">
    <source>
        <dbReference type="ARBA" id="ARBA00023077"/>
    </source>
</evidence>
<dbReference type="FunFam" id="2.170.130.10:FF:000001">
    <property type="entry name" value="Catecholate siderophore TonB-dependent receptor"/>
    <property type="match status" value="1"/>
</dbReference>
<dbReference type="Gene3D" id="2.40.170.20">
    <property type="entry name" value="TonB-dependent receptor, beta-barrel domain"/>
    <property type="match status" value="1"/>
</dbReference>
<evidence type="ECO:0000256" key="3">
    <source>
        <dbReference type="ARBA" id="ARBA00022448"/>
    </source>
</evidence>
<keyword evidence="12 19" id="KW-0675">Receptor</keyword>
<evidence type="ECO:0000256" key="6">
    <source>
        <dbReference type="ARBA" id="ARBA00022692"/>
    </source>
</evidence>
<dbReference type="Pfam" id="PF00593">
    <property type="entry name" value="TonB_dep_Rec_b-barrel"/>
    <property type="match status" value="1"/>
</dbReference>
<keyword evidence="11 14" id="KW-0472">Membrane</keyword>
<evidence type="ECO:0000313" key="19">
    <source>
        <dbReference type="EMBL" id="XCD15633.1"/>
    </source>
</evidence>
<dbReference type="PANTHER" id="PTHR32552:SF68">
    <property type="entry name" value="FERRICHROME OUTER MEMBRANE TRANSPORTER_PHAGE RECEPTOR"/>
    <property type="match status" value="1"/>
</dbReference>
<dbReference type="InterPro" id="IPR012910">
    <property type="entry name" value="Plug_dom"/>
</dbReference>
<feature type="signal peptide" evidence="16">
    <location>
        <begin position="1"/>
        <end position="26"/>
    </location>
</feature>
<feature type="domain" description="TonB-dependent receptor-like beta-barrel" evidence="17">
    <location>
        <begin position="234"/>
        <end position="680"/>
    </location>
</feature>
<dbReference type="PROSITE" id="PS52016">
    <property type="entry name" value="TONB_DEPENDENT_REC_3"/>
    <property type="match status" value="1"/>
</dbReference>
<dbReference type="NCBIfam" id="TIGR01783">
    <property type="entry name" value="TonB-siderophor"/>
    <property type="match status" value="1"/>
</dbReference>
<evidence type="ECO:0000256" key="11">
    <source>
        <dbReference type="ARBA" id="ARBA00023136"/>
    </source>
</evidence>
<dbReference type="KEGG" id="vck:PG915_13760"/>
<evidence type="ECO:0000256" key="2">
    <source>
        <dbReference type="ARBA" id="ARBA00009810"/>
    </source>
</evidence>
<dbReference type="GO" id="GO:0015891">
    <property type="term" value="P:siderophore transport"/>
    <property type="evidence" value="ECO:0007669"/>
    <property type="project" value="InterPro"/>
</dbReference>
<keyword evidence="8" id="KW-0408">Iron</keyword>